<keyword evidence="3" id="KW-0456">Lyase</keyword>
<protein>
    <submittedName>
        <fullName evidence="5">Pyridoxal-phosphate dependent enzyme</fullName>
    </submittedName>
</protein>
<evidence type="ECO:0000313" key="6">
    <source>
        <dbReference type="Proteomes" id="UP000593766"/>
    </source>
</evidence>
<dbReference type="AlphaFoldDB" id="A0A7M1USP0"/>
<feature type="domain" description="Tryptophan synthase beta chain-like PALP" evidence="4">
    <location>
        <begin position="61"/>
        <end position="344"/>
    </location>
</feature>
<evidence type="ECO:0000256" key="1">
    <source>
        <dbReference type="ARBA" id="ARBA00001933"/>
    </source>
</evidence>
<dbReference type="OrthoDB" id="10138at2157"/>
<dbReference type="InterPro" id="IPR001926">
    <property type="entry name" value="TrpB-like_PALP"/>
</dbReference>
<sequence>MAEWYCPRCGFKAGLWSRYFYECPVCRFPLEISHPLVFEPRGRGLARYSSMLPFTPERGRGEGGTPLVREVLNGVEVWFKLDYLNPSGSFKDRGSALSLYYAYRMGFDTAVEDTSGNTGISVSLYSRLYGLKPFIYMPRSAPEGKKKLVRRLGGVVVETVDRAEASRRVLERAGESFYVSHTRSPLFLEGFATIAYEIYEEAGVPDALIIPVGSGSLLLGVYKGFKNLANLGLVSKTPVIYAVQGYSVQPVYKAFKGCEEQGEASTLADGVAVPNPPRLEQIVSAVRESKGDVVLVGNSEIEKAYTELWERGFTIEPTSAIVYAAFLKLLDRLKGMSVATVLTGSGLKMI</sequence>
<dbReference type="GeneID" id="59453972"/>
<dbReference type="GO" id="GO:0006565">
    <property type="term" value="P:L-serine catabolic process"/>
    <property type="evidence" value="ECO:0007669"/>
    <property type="project" value="TreeGrafter"/>
</dbReference>
<dbReference type="EMBL" id="CP063144">
    <property type="protein sequence ID" value="QOR94567.1"/>
    <property type="molecule type" value="Genomic_DNA"/>
</dbReference>
<dbReference type="InterPro" id="IPR036052">
    <property type="entry name" value="TrpB-like_PALP_sf"/>
</dbReference>
<evidence type="ECO:0000256" key="3">
    <source>
        <dbReference type="ARBA" id="ARBA00023239"/>
    </source>
</evidence>
<dbReference type="RefSeq" id="WP_193436364.1">
    <property type="nucleotide sequence ID" value="NZ_CP063144.1"/>
</dbReference>
<dbReference type="GO" id="GO:0006567">
    <property type="term" value="P:L-threonine catabolic process"/>
    <property type="evidence" value="ECO:0007669"/>
    <property type="project" value="TreeGrafter"/>
</dbReference>
<evidence type="ECO:0000259" key="4">
    <source>
        <dbReference type="Pfam" id="PF00291"/>
    </source>
</evidence>
<evidence type="ECO:0000313" key="5">
    <source>
        <dbReference type="EMBL" id="QOR94567.1"/>
    </source>
</evidence>
<keyword evidence="2" id="KW-0663">Pyridoxal phosphate</keyword>
<dbReference type="Proteomes" id="UP000593766">
    <property type="component" value="Chromosome"/>
</dbReference>
<proteinExistence type="predicted"/>
<organism evidence="5 6">
    <name type="scientific">Thermosphaera chiliense</name>
    <dbReference type="NCBI Taxonomy" id="3402707"/>
    <lineage>
        <taxon>Archaea</taxon>
        <taxon>Thermoproteota</taxon>
        <taxon>Thermoprotei</taxon>
        <taxon>Desulfurococcales</taxon>
        <taxon>Desulfurococcaceae</taxon>
        <taxon>Thermosphaera</taxon>
    </lineage>
</organism>
<dbReference type="InterPro" id="IPR050147">
    <property type="entry name" value="Ser/Thr_Dehydratase"/>
</dbReference>
<gene>
    <name evidence="5" type="ORF">IMZ38_01100</name>
</gene>
<dbReference type="GO" id="GO:0003941">
    <property type="term" value="F:L-serine ammonia-lyase activity"/>
    <property type="evidence" value="ECO:0007669"/>
    <property type="project" value="TreeGrafter"/>
</dbReference>
<evidence type="ECO:0000256" key="2">
    <source>
        <dbReference type="ARBA" id="ARBA00022898"/>
    </source>
</evidence>
<dbReference type="Pfam" id="PF00291">
    <property type="entry name" value="PALP"/>
    <property type="match status" value="1"/>
</dbReference>
<dbReference type="GO" id="GO:0004794">
    <property type="term" value="F:threonine deaminase activity"/>
    <property type="evidence" value="ECO:0007669"/>
    <property type="project" value="TreeGrafter"/>
</dbReference>
<dbReference type="PANTHER" id="PTHR48078:SF6">
    <property type="entry name" value="L-THREONINE DEHYDRATASE CATABOLIC TDCB"/>
    <property type="match status" value="1"/>
</dbReference>
<dbReference type="KEGG" id="tcs:IMZ38_01100"/>
<dbReference type="Gene3D" id="3.40.50.1100">
    <property type="match status" value="2"/>
</dbReference>
<accession>A0A7M1USP0</accession>
<keyword evidence="6" id="KW-1185">Reference proteome</keyword>
<dbReference type="GO" id="GO:0009097">
    <property type="term" value="P:isoleucine biosynthetic process"/>
    <property type="evidence" value="ECO:0007669"/>
    <property type="project" value="TreeGrafter"/>
</dbReference>
<dbReference type="PANTHER" id="PTHR48078">
    <property type="entry name" value="THREONINE DEHYDRATASE, MITOCHONDRIAL-RELATED"/>
    <property type="match status" value="1"/>
</dbReference>
<dbReference type="SUPFAM" id="SSF53686">
    <property type="entry name" value="Tryptophan synthase beta subunit-like PLP-dependent enzymes"/>
    <property type="match status" value="1"/>
</dbReference>
<name>A0A7M1USP0_9CREN</name>
<reference evidence="5 6" key="1">
    <citation type="submission" date="2020-10" db="EMBL/GenBank/DDBJ databases">
        <title>Complete genome sequence of Thermosphaera aggregans strain 3507.</title>
        <authorList>
            <person name="Zayulina K.S."/>
            <person name="Elcheninov A.G."/>
            <person name="Toshchakov S.V."/>
            <person name="Kublanov I.V."/>
            <person name="Kochetkova T.V."/>
        </authorList>
    </citation>
    <scope>NUCLEOTIDE SEQUENCE [LARGE SCALE GENOMIC DNA]</scope>
    <source>
        <strain evidence="5 6">3507</strain>
    </source>
</reference>
<comment type="cofactor">
    <cofactor evidence="1">
        <name>pyridoxal 5'-phosphate</name>
        <dbReference type="ChEBI" id="CHEBI:597326"/>
    </cofactor>
</comment>